<accession>A0AAN8C2Y5</accession>
<dbReference type="AlphaFoldDB" id="A0AAN8C2Y5"/>
<feature type="region of interest" description="Disordered" evidence="1">
    <location>
        <begin position="20"/>
        <end position="52"/>
    </location>
</feature>
<evidence type="ECO:0000313" key="2">
    <source>
        <dbReference type="EMBL" id="KAK5895850.1"/>
    </source>
</evidence>
<evidence type="ECO:0000313" key="3">
    <source>
        <dbReference type="Proteomes" id="UP001331515"/>
    </source>
</evidence>
<feature type="compositionally biased region" description="Low complexity" evidence="1">
    <location>
        <begin position="20"/>
        <end position="30"/>
    </location>
</feature>
<evidence type="ECO:0000256" key="1">
    <source>
        <dbReference type="SAM" id="MobiDB-lite"/>
    </source>
</evidence>
<organism evidence="2 3">
    <name type="scientific">Champsocephalus gunnari</name>
    <name type="common">Mackerel icefish</name>
    <dbReference type="NCBI Taxonomy" id="52237"/>
    <lineage>
        <taxon>Eukaryota</taxon>
        <taxon>Metazoa</taxon>
        <taxon>Chordata</taxon>
        <taxon>Craniata</taxon>
        <taxon>Vertebrata</taxon>
        <taxon>Euteleostomi</taxon>
        <taxon>Actinopterygii</taxon>
        <taxon>Neopterygii</taxon>
        <taxon>Teleostei</taxon>
        <taxon>Neoteleostei</taxon>
        <taxon>Acanthomorphata</taxon>
        <taxon>Eupercaria</taxon>
        <taxon>Perciformes</taxon>
        <taxon>Notothenioidei</taxon>
        <taxon>Channichthyidae</taxon>
        <taxon>Champsocephalus</taxon>
    </lineage>
</organism>
<name>A0AAN8C2Y5_CHAGU</name>
<gene>
    <name evidence="2" type="ORF">CgunFtcFv8_009507</name>
</gene>
<proteinExistence type="predicted"/>
<dbReference type="Proteomes" id="UP001331515">
    <property type="component" value="Unassembled WGS sequence"/>
</dbReference>
<sequence>MSPSASKRSTQVCNQFVLQQAPQQAKAGAADPSTALTEDEAARDDESGSSSLCESLMAKLKDACRVSSS</sequence>
<reference evidence="2 3" key="1">
    <citation type="journal article" date="2023" name="Mol. Biol. Evol.">
        <title>Genomics of Secondarily Temperate Adaptation in the Only Non-Antarctic Icefish.</title>
        <authorList>
            <person name="Rivera-Colon A.G."/>
            <person name="Rayamajhi N."/>
            <person name="Minhas B.F."/>
            <person name="Madrigal G."/>
            <person name="Bilyk K.T."/>
            <person name="Yoon V."/>
            <person name="Hune M."/>
            <person name="Gregory S."/>
            <person name="Cheng C.H.C."/>
            <person name="Catchen J.M."/>
        </authorList>
    </citation>
    <scope>NUCLEOTIDE SEQUENCE [LARGE SCALE GENOMIC DNA]</scope>
    <source>
        <tissue evidence="2">White muscle</tissue>
    </source>
</reference>
<dbReference type="EMBL" id="JAURVH010001534">
    <property type="protein sequence ID" value="KAK5895850.1"/>
    <property type="molecule type" value="Genomic_DNA"/>
</dbReference>
<protein>
    <submittedName>
        <fullName evidence="2">Uncharacterized protein</fullName>
    </submittedName>
</protein>
<comment type="caution">
    <text evidence="2">The sequence shown here is derived from an EMBL/GenBank/DDBJ whole genome shotgun (WGS) entry which is preliminary data.</text>
</comment>
<keyword evidence="3" id="KW-1185">Reference proteome</keyword>